<evidence type="ECO:0000259" key="7">
    <source>
        <dbReference type="PROSITE" id="PS51352"/>
    </source>
</evidence>
<evidence type="ECO:0000313" key="8">
    <source>
        <dbReference type="EMBL" id="ALI37846.1"/>
    </source>
</evidence>
<keyword evidence="3" id="KW-1015">Disulfide bond</keyword>
<feature type="domain" description="Thioredoxin" evidence="7">
    <location>
        <begin position="86"/>
        <end position="214"/>
    </location>
</feature>
<dbReference type="PRINTS" id="PR00421">
    <property type="entry name" value="THIOREDOXIN"/>
</dbReference>
<keyword evidence="6" id="KW-0472">Membrane</keyword>
<feature type="region of interest" description="Disordered" evidence="5">
    <location>
        <begin position="44"/>
        <end position="74"/>
    </location>
</feature>
<accession>A0A654M537</accession>
<evidence type="ECO:0000256" key="5">
    <source>
        <dbReference type="SAM" id="MobiDB-lite"/>
    </source>
</evidence>
<dbReference type="Gene3D" id="3.40.30.10">
    <property type="entry name" value="Glutaredoxin"/>
    <property type="match status" value="1"/>
</dbReference>
<dbReference type="PANTHER" id="PTHR45663">
    <property type="entry name" value="GEO12009P1"/>
    <property type="match status" value="1"/>
</dbReference>
<dbReference type="KEGG" id="taa:NMY3_03664"/>
<keyword evidence="4" id="KW-0676">Redox-active center</keyword>
<dbReference type="GO" id="GO:0015035">
    <property type="term" value="F:protein-disulfide reductase activity"/>
    <property type="evidence" value="ECO:0007669"/>
    <property type="project" value="InterPro"/>
</dbReference>
<proteinExistence type="predicted"/>
<protein>
    <submittedName>
        <fullName evidence="8">Thioredoxin</fullName>
    </submittedName>
</protein>
<keyword evidence="6" id="KW-1133">Transmembrane helix</keyword>
<dbReference type="NCBIfam" id="TIGR01068">
    <property type="entry name" value="thioredoxin"/>
    <property type="match status" value="1"/>
</dbReference>
<dbReference type="AlphaFoldDB" id="A0A654M537"/>
<evidence type="ECO:0000256" key="1">
    <source>
        <dbReference type="ARBA" id="ARBA00022448"/>
    </source>
</evidence>
<dbReference type="InterPro" id="IPR005746">
    <property type="entry name" value="Thioredoxin"/>
</dbReference>
<dbReference type="EMBL" id="CP012850">
    <property type="protein sequence ID" value="ALI37846.1"/>
    <property type="molecule type" value="Genomic_DNA"/>
</dbReference>
<dbReference type="InterPro" id="IPR036249">
    <property type="entry name" value="Thioredoxin-like_sf"/>
</dbReference>
<organism evidence="8 9">
    <name type="scientific">Candidatus Nitrosocosmicus oleophilus</name>
    <dbReference type="NCBI Taxonomy" id="1353260"/>
    <lineage>
        <taxon>Archaea</taxon>
        <taxon>Nitrososphaerota</taxon>
        <taxon>Nitrososphaeria</taxon>
        <taxon>Nitrososphaerales</taxon>
        <taxon>Nitrososphaeraceae</taxon>
        <taxon>Candidatus Nitrosocosmicus</taxon>
    </lineage>
</organism>
<keyword evidence="6" id="KW-0812">Transmembrane</keyword>
<evidence type="ECO:0000256" key="6">
    <source>
        <dbReference type="SAM" id="Phobius"/>
    </source>
</evidence>
<sequence>MIMKNQDNIFSILNISVFFALFFGFITLIVAIESENYQNIFGQPSTNDNFEIPPSEDDQSPLESSQTNIPVDDPDKIRLENMQRENPDNVPNDDSSLPPVNNNNDGMDISKPIKLTELNFDVTSRQYSLLVVNFWAEWCGPCKSLLPKINELATELSGSVVFGKLDVDENPTIANVFEIQSIPTLIIFKDGEAVDSLTGATTKEQIISAISPYL</sequence>
<name>A0A654M537_9ARCH</name>
<dbReference type="SUPFAM" id="SSF52833">
    <property type="entry name" value="Thioredoxin-like"/>
    <property type="match status" value="1"/>
</dbReference>
<dbReference type="CDD" id="cd02947">
    <property type="entry name" value="TRX_family"/>
    <property type="match status" value="1"/>
</dbReference>
<keyword evidence="1" id="KW-0813">Transport</keyword>
<dbReference type="PROSITE" id="PS00194">
    <property type="entry name" value="THIOREDOXIN_1"/>
    <property type="match status" value="1"/>
</dbReference>
<dbReference type="PANTHER" id="PTHR45663:SF11">
    <property type="entry name" value="GEO12009P1"/>
    <property type="match status" value="1"/>
</dbReference>
<keyword evidence="9" id="KW-1185">Reference proteome</keyword>
<dbReference type="PROSITE" id="PS51352">
    <property type="entry name" value="THIOREDOXIN_2"/>
    <property type="match status" value="1"/>
</dbReference>
<dbReference type="Proteomes" id="UP000058925">
    <property type="component" value="Chromosome"/>
</dbReference>
<dbReference type="Pfam" id="PF00085">
    <property type="entry name" value="Thioredoxin"/>
    <property type="match status" value="1"/>
</dbReference>
<dbReference type="GO" id="GO:0005737">
    <property type="term" value="C:cytoplasm"/>
    <property type="evidence" value="ECO:0007669"/>
    <property type="project" value="TreeGrafter"/>
</dbReference>
<reference evidence="9" key="1">
    <citation type="submission" date="2015-10" db="EMBL/GenBank/DDBJ databases">
        <title>Niche specialization of a soil ammonia-oxidizing archaeon, Candidatus Nitrosocosmicus oleophilus.</title>
        <authorList>
            <person name="Jung M.-Y."/>
            <person name="Rhee S.-K."/>
        </authorList>
    </citation>
    <scope>NUCLEOTIDE SEQUENCE [LARGE SCALE GENOMIC DNA]</scope>
    <source>
        <strain evidence="9">MY3</strain>
    </source>
</reference>
<evidence type="ECO:0000256" key="2">
    <source>
        <dbReference type="ARBA" id="ARBA00022982"/>
    </source>
</evidence>
<feature type="transmembrane region" description="Helical" evidence="6">
    <location>
        <begin position="12"/>
        <end position="32"/>
    </location>
</feature>
<gene>
    <name evidence="8" type="primary">trxA_4</name>
    <name evidence="8" type="ORF">NMY3_03664</name>
</gene>
<dbReference type="InterPro" id="IPR013766">
    <property type="entry name" value="Thioredoxin_domain"/>
</dbReference>
<dbReference type="FunFam" id="3.40.30.10:FF:000001">
    <property type="entry name" value="Thioredoxin"/>
    <property type="match status" value="1"/>
</dbReference>
<dbReference type="InterPro" id="IPR017937">
    <property type="entry name" value="Thioredoxin_CS"/>
</dbReference>
<evidence type="ECO:0000256" key="4">
    <source>
        <dbReference type="ARBA" id="ARBA00023284"/>
    </source>
</evidence>
<evidence type="ECO:0000313" key="9">
    <source>
        <dbReference type="Proteomes" id="UP000058925"/>
    </source>
</evidence>
<evidence type="ECO:0000256" key="3">
    <source>
        <dbReference type="ARBA" id="ARBA00023157"/>
    </source>
</evidence>
<keyword evidence="2" id="KW-0249">Electron transport</keyword>